<dbReference type="EMBL" id="JAOYFB010000040">
    <property type="protein sequence ID" value="KAK4036960.1"/>
    <property type="molecule type" value="Genomic_DNA"/>
</dbReference>
<reference evidence="1 2" key="1">
    <citation type="journal article" date="2023" name="Nucleic Acids Res.">
        <title>The hologenome of Daphnia magna reveals possible DNA methylation and microbiome-mediated evolution of the host genome.</title>
        <authorList>
            <person name="Chaturvedi A."/>
            <person name="Li X."/>
            <person name="Dhandapani V."/>
            <person name="Marshall H."/>
            <person name="Kissane S."/>
            <person name="Cuenca-Cambronero M."/>
            <person name="Asole G."/>
            <person name="Calvet F."/>
            <person name="Ruiz-Romero M."/>
            <person name="Marangio P."/>
            <person name="Guigo R."/>
            <person name="Rago D."/>
            <person name="Mirbahai L."/>
            <person name="Eastwood N."/>
            <person name="Colbourne J.K."/>
            <person name="Zhou J."/>
            <person name="Mallon E."/>
            <person name="Orsini L."/>
        </authorList>
    </citation>
    <scope>NUCLEOTIDE SEQUENCE [LARGE SCALE GENOMIC DNA]</scope>
    <source>
        <strain evidence="1">LRV0_1</strain>
    </source>
</reference>
<dbReference type="Proteomes" id="UP001234178">
    <property type="component" value="Unassembled WGS sequence"/>
</dbReference>
<comment type="caution">
    <text evidence="1">The sequence shown here is derived from an EMBL/GenBank/DDBJ whole genome shotgun (WGS) entry which is preliminary data.</text>
</comment>
<keyword evidence="2" id="KW-1185">Reference proteome</keyword>
<proteinExistence type="predicted"/>
<sequence>MLKQEKPKVGGQFICFSFFAVRCINWNDIHFLDIIVHKTLMHYSYLEVISILKEERDLQCSAELVFILPVAEKGLNSRGSRGNCRKTGFENVEHGISERFYLTIRVKRSLIIYC</sequence>
<name>A0ABR0B5L4_9CRUS</name>
<gene>
    <name evidence="1" type="ORF">OUZ56_029008</name>
</gene>
<organism evidence="1 2">
    <name type="scientific">Daphnia magna</name>
    <dbReference type="NCBI Taxonomy" id="35525"/>
    <lineage>
        <taxon>Eukaryota</taxon>
        <taxon>Metazoa</taxon>
        <taxon>Ecdysozoa</taxon>
        <taxon>Arthropoda</taxon>
        <taxon>Crustacea</taxon>
        <taxon>Branchiopoda</taxon>
        <taxon>Diplostraca</taxon>
        <taxon>Cladocera</taxon>
        <taxon>Anomopoda</taxon>
        <taxon>Daphniidae</taxon>
        <taxon>Daphnia</taxon>
    </lineage>
</organism>
<protein>
    <submittedName>
        <fullName evidence="1">Uncharacterized protein</fullName>
    </submittedName>
</protein>
<evidence type="ECO:0000313" key="2">
    <source>
        <dbReference type="Proteomes" id="UP001234178"/>
    </source>
</evidence>
<accession>A0ABR0B5L4</accession>
<evidence type="ECO:0000313" key="1">
    <source>
        <dbReference type="EMBL" id="KAK4036960.1"/>
    </source>
</evidence>